<dbReference type="EMBL" id="CAGKOT010000056">
    <property type="protein sequence ID" value="CAB5386701.1"/>
    <property type="molecule type" value="Genomic_DNA"/>
</dbReference>
<evidence type="ECO:0008006" key="8">
    <source>
        <dbReference type="Google" id="ProtNLM"/>
    </source>
</evidence>
<evidence type="ECO:0000256" key="2">
    <source>
        <dbReference type="ARBA" id="ARBA00022692"/>
    </source>
</evidence>
<keyword evidence="2 5" id="KW-0812">Transmembrane</keyword>
<proteinExistence type="predicted"/>
<dbReference type="VEuPathDB" id="FungiDB:RhiirFUN_006782"/>
<evidence type="ECO:0000256" key="4">
    <source>
        <dbReference type="ARBA" id="ARBA00023136"/>
    </source>
</evidence>
<dbReference type="InterPro" id="IPR004752">
    <property type="entry name" value="AmpG_permease/AT-1"/>
</dbReference>
<dbReference type="GO" id="GO:0016020">
    <property type="term" value="C:membrane"/>
    <property type="evidence" value="ECO:0007669"/>
    <property type="project" value="UniProtKB-SubCell"/>
</dbReference>
<comment type="caution">
    <text evidence="6">The sequence shown here is derived from an EMBL/GenBank/DDBJ whole genome shotgun (WGS) entry which is preliminary data.</text>
</comment>
<dbReference type="GO" id="GO:0008521">
    <property type="term" value="F:acetyl-CoA transmembrane transporter activity"/>
    <property type="evidence" value="ECO:0007669"/>
    <property type="project" value="InterPro"/>
</dbReference>
<protein>
    <recommendedName>
        <fullName evidence="8">MFS general substrate transporter</fullName>
    </recommendedName>
</protein>
<dbReference type="InterPro" id="IPR024371">
    <property type="entry name" value="AcetylCoA_trans_1-like"/>
</dbReference>
<dbReference type="FunFam" id="1.20.1250.20:FF:000289">
    <property type="entry name" value="Acetyl-coenzyme A transporter 1"/>
    <property type="match status" value="1"/>
</dbReference>
<dbReference type="PANTHER" id="PTHR12778:SF9">
    <property type="entry name" value="ACETYL-COENZYME A TRANSPORTER 1"/>
    <property type="match status" value="1"/>
</dbReference>
<sequence length="592" mass="66320">MSATRDSNPTGFQLDVDDDKLIRRVSHERNHPNKSEATTKHSISHNIIDDGGHFLSTTAKSNYPLNEMFNASSEGFVESKKKNYISVEDREDILLETMDSGGTSGISVEAYPRLSTQDYQNVALLVVLYLLQGIPVGLAFGSVPFLLKSKLSYSEIGLFSLATYPYSLKLIWSPIVDAIYSKRVGRRKSWIIPIQLLTGSLFYWLGKHVDVMFNQEKPDVNTLTLLFFILIFFSATQDIAVDGWALTLLSKNSLSYASTAQTIGLNTGYFLSFTVFLAFNSAEFSNKYFRKEPIDNGFLSMGSYLTFWSVVYLLVTIWLIFIKGEDATHSSDEMDIKTVYRTIWNICKMPHMRRLIVVLLVAKIGFIANESVTGLKLLEKGFSKEDLALAVLIDFPIQLLVGYYAARWSNGPQPLKPWTIAFYGRLFFAAVGMIVVYVFPTDKKISTEMFSLVIASTVMSSFMSTVQFVSISAFFTIIADPVIGGTYMTLLATFSNFGGTWPRFFVLEAVDYFTEATCKIVKDNTTSIIQCVSEQGKTICKDNGGTCVVHKDGYYIVSIATITIGTILLIGFVFPQIKALQTLPPKMWRLKK</sequence>
<evidence type="ECO:0000256" key="1">
    <source>
        <dbReference type="ARBA" id="ARBA00004141"/>
    </source>
</evidence>
<feature type="transmembrane region" description="Helical" evidence="5">
    <location>
        <begin position="225"/>
        <end position="250"/>
    </location>
</feature>
<evidence type="ECO:0000256" key="3">
    <source>
        <dbReference type="ARBA" id="ARBA00022989"/>
    </source>
</evidence>
<feature type="transmembrane region" description="Helical" evidence="5">
    <location>
        <begin position="355"/>
        <end position="375"/>
    </location>
</feature>
<keyword evidence="3 5" id="KW-1133">Transmembrane helix</keyword>
<dbReference type="Pfam" id="PF13000">
    <property type="entry name" value="Acatn"/>
    <property type="match status" value="2"/>
</dbReference>
<evidence type="ECO:0000313" key="7">
    <source>
        <dbReference type="Proteomes" id="UP000684084"/>
    </source>
</evidence>
<dbReference type="AlphaFoldDB" id="A0A915ZQY9"/>
<evidence type="ECO:0000313" key="6">
    <source>
        <dbReference type="EMBL" id="CAB5386701.1"/>
    </source>
</evidence>
<keyword evidence="4 5" id="KW-0472">Membrane</keyword>
<name>A0A915ZQY9_9GLOM</name>
<feature type="transmembrane region" description="Helical" evidence="5">
    <location>
        <begin position="553"/>
        <end position="574"/>
    </location>
</feature>
<comment type="subcellular location">
    <subcellularLocation>
        <location evidence="1">Membrane</location>
        <topology evidence="1">Multi-pass membrane protein</topology>
    </subcellularLocation>
</comment>
<gene>
    <name evidence="6" type="ORF">CHRIB12_LOCUS19827</name>
</gene>
<feature type="transmembrane region" description="Helical" evidence="5">
    <location>
        <begin position="302"/>
        <end position="321"/>
    </location>
</feature>
<accession>A0A915ZQY9</accession>
<feature type="transmembrane region" description="Helical" evidence="5">
    <location>
        <begin position="473"/>
        <end position="494"/>
    </location>
</feature>
<dbReference type="OrthoDB" id="6415790at2759"/>
<feature type="transmembrane region" description="Helical" evidence="5">
    <location>
        <begin position="262"/>
        <end position="282"/>
    </location>
</feature>
<organism evidence="6 7">
    <name type="scientific">Rhizophagus irregularis</name>
    <dbReference type="NCBI Taxonomy" id="588596"/>
    <lineage>
        <taxon>Eukaryota</taxon>
        <taxon>Fungi</taxon>
        <taxon>Fungi incertae sedis</taxon>
        <taxon>Mucoromycota</taxon>
        <taxon>Glomeromycotina</taxon>
        <taxon>Glomeromycetes</taxon>
        <taxon>Glomerales</taxon>
        <taxon>Glomeraceae</taxon>
        <taxon>Rhizophagus</taxon>
    </lineage>
</organism>
<feature type="transmembrane region" description="Helical" evidence="5">
    <location>
        <begin position="418"/>
        <end position="439"/>
    </location>
</feature>
<reference evidence="6" key="1">
    <citation type="submission" date="2020-05" db="EMBL/GenBank/DDBJ databases">
        <authorList>
            <person name="Rincon C."/>
            <person name="Sanders R I."/>
            <person name="Robbins C."/>
            <person name="Chaturvedi A."/>
        </authorList>
    </citation>
    <scope>NUCLEOTIDE SEQUENCE</scope>
    <source>
        <strain evidence="6">CHB12</strain>
    </source>
</reference>
<dbReference type="GO" id="GO:0035348">
    <property type="term" value="P:acetyl-CoA transmembrane transport"/>
    <property type="evidence" value="ECO:0007669"/>
    <property type="project" value="InterPro"/>
</dbReference>
<dbReference type="PANTHER" id="PTHR12778">
    <property type="entry name" value="SOLUTE CARRIER FAMILY 33 ACETYL-COA TRANSPORTER -RELATED"/>
    <property type="match status" value="1"/>
</dbReference>
<dbReference type="Proteomes" id="UP000684084">
    <property type="component" value="Unassembled WGS sequence"/>
</dbReference>
<feature type="transmembrane region" description="Helical" evidence="5">
    <location>
        <begin position="122"/>
        <end position="145"/>
    </location>
</feature>
<feature type="transmembrane region" description="Helical" evidence="5">
    <location>
        <begin position="387"/>
        <end position="406"/>
    </location>
</feature>
<evidence type="ECO:0000256" key="5">
    <source>
        <dbReference type="SAM" id="Phobius"/>
    </source>
</evidence>